<protein>
    <submittedName>
        <fullName evidence="3">BadF/BadG/BcrA/BcrD ATPase family protein</fullName>
    </submittedName>
</protein>
<feature type="compositionally biased region" description="Gly residues" evidence="1">
    <location>
        <begin position="262"/>
        <end position="280"/>
    </location>
</feature>
<feature type="compositionally biased region" description="Basic and acidic residues" evidence="1">
    <location>
        <begin position="464"/>
        <end position="473"/>
    </location>
</feature>
<feature type="compositionally biased region" description="Low complexity" evidence="1">
    <location>
        <begin position="249"/>
        <end position="261"/>
    </location>
</feature>
<feature type="compositionally biased region" description="Low complexity" evidence="1">
    <location>
        <begin position="309"/>
        <end position="334"/>
    </location>
</feature>
<keyword evidence="4" id="KW-1185">Reference proteome</keyword>
<dbReference type="InterPro" id="IPR002731">
    <property type="entry name" value="ATPase_BadF"/>
</dbReference>
<gene>
    <name evidence="3" type="ORF">SCNRRL3882_1816</name>
</gene>
<dbReference type="InterPro" id="IPR052519">
    <property type="entry name" value="Euk-type_GlcNAc_Kinase"/>
</dbReference>
<feature type="compositionally biased region" description="Low complexity" evidence="1">
    <location>
        <begin position="281"/>
        <end position="290"/>
    </location>
</feature>
<feature type="compositionally biased region" description="Low complexity" evidence="1">
    <location>
        <begin position="436"/>
        <end position="446"/>
    </location>
</feature>
<dbReference type="Gene3D" id="3.30.420.40">
    <property type="match status" value="3"/>
</dbReference>
<reference evidence="4" key="1">
    <citation type="submission" date="2017-11" db="EMBL/GenBank/DDBJ databases">
        <authorList>
            <person name="Wibberg D."/>
        </authorList>
    </citation>
    <scope>NUCLEOTIDE SEQUENCE [LARGE SCALE GENOMIC DNA]</scope>
</reference>
<evidence type="ECO:0000256" key="1">
    <source>
        <dbReference type="SAM" id="MobiDB-lite"/>
    </source>
</evidence>
<proteinExistence type="predicted"/>
<dbReference type="Pfam" id="PF01869">
    <property type="entry name" value="BcrAD_BadFG"/>
    <property type="match status" value="1"/>
</dbReference>
<dbReference type="SMR" id="A0A2N9B4U8"/>
<feature type="domain" description="ATPase BadF/BadG/BcrA/BcrD type" evidence="2">
    <location>
        <begin position="17"/>
        <end position="197"/>
    </location>
</feature>
<evidence type="ECO:0000313" key="4">
    <source>
        <dbReference type="Proteomes" id="UP000235464"/>
    </source>
</evidence>
<dbReference type="RefSeq" id="WP_324604435.1">
    <property type="nucleotide sequence ID" value="NZ_LT962942.1"/>
</dbReference>
<dbReference type="PANTHER" id="PTHR43190:SF3">
    <property type="entry name" value="N-ACETYL-D-GLUCOSAMINE KINASE"/>
    <property type="match status" value="1"/>
</dbReference>
<dbReference type="SUPFAM" id="SSF53067">
    <property type="entry name" value="Actin-like ATPase domain"/>
    <property type="match status" value="3"/>
</dbReference>
<organism evidence="3 4">
    <name type="scientific">Streptomyces chartreusis NRRL 3882</name>
    <dbReference type="NCBI Taxonomy" id="1079985"/>
    <lineage>
        <taxon>Bacteria</taxon>
        <taxon>Bacillati</taxon>
        <taxon>Actinomycetota</taxon>
        <taxon>Actinomycetes</taxon>
        <taxon>Kitasatosporales</taxon>
        <taxon>Streptomycetaceae</taxon>
        <taxon>Streptomyces</taxon>
    </lineage>
</organism>
<dbReference type="AlphaFoldDB" id="A0A2N9B4U8"/>
<evidence type="ECO:0000259" key="2">
    <source>
        <dbReference type="Pfam" id="PF01869"/>
    </source>
</evidence>
<dbReference type="Proteomes" id="UP000235464">
    <property type="component" value="Chromosome I"/>
</dbReference>
<dbReference type="EMBL" id="LT963352">
    <property type="protein sequence ID" value="SOR78348.1"/>
    <property type="molecule type" value="Genomic_DNA"/>
</dbReference>
<dbReference type="InterPro" id="IPR043129">
    <property type="entry name" value="ATPase_NBD"/>
</dbReference>
<evidence type="ECO:0000313" key="3">
    <source>
        <dbReference type="EMBL" id="SOR78348.1"/>
    </source>
</evidence>
<dbReference type="PANTHER" id="PTHR43190">
    <property type="entry name" value="N-ACETYL-D-GLUCOSAMINE KINASE"/>
    <property type="match status" value="1"/>
</dbReference>
<feature type="region of interest" description="Disordered" evidence="1">
    <location>
        <begin position="223"/>
        <end position="473"/>
    </location>
</feature>
<sequence length="590" mass="56077">MGNELNQERQGASSLVIGIDAGGTRTRAVLAAADDGRPVGEGAAGPGNALTVPLPQLTEHLAEAIGRAVPEPVRGRVVAVAGGFAGATDAAADEPGRRNALAALTAALCSLGIDAGPPVIGSDIEAAFASAPGTPADGLALVAGTGAVAMRITGRRGTATVDGDGWLLGDDGSGFWIGRAAVRAALRMADGRGAPTALAEKVGRELGVPADALPGGASGGVAGGAVRRLSPDVVPGTGESASGDGQHEAVPPVAGPTAAGGRSAGPGRSGGGGVAGGRPAGPGETPVAGVATGGAGSGEGAPRDGGHEAVPPVAGPTPAGERPTGSGQTGASRAAGGGSAGPGRADVAGAAGERSAGPGESGVAGAAGGRSAGPGETPAAGGVSGAAGSVEGASRDGRPEGVPPVDGSATGGERPAGTPQAGVAGGAGGGSVDPRQTGVSGGPVQTGVGGGVAGSPAVGRRPLPPHDHVHWSRPHREAYRRHVLPAVMAEAPIRLARLAPLVVAAARDAEDPVALAILDEAADHLTETVRALEPSPGERVVATGGLLGPDGPLTDRLAARLHALGLTLDWVPDGCRGAVALARLAHGGRT</sequence>
<name>A0A2N9B4U8_STRCX</name>
<feature type="compositionally biased region" description="Low complexity" evidence="1">
    <location>
        <begin position="373"/>
        <end position="392"/>
    </location>
</feature>
<feature type="compositionally biased region" description="Gly residues" evidence="1">
    <location>
        <begin position="359"/>
        <end position="372"/>
    </location>
</feature>
<accession>A0A2N9B4U8</accession>